<dbReference type="EMBL" id="OJIN01000225">
    <property type="protein sequence ID" value="SPD76011.1"/>
    <property type="molecule type" value="Genomic_DNA"/>
</dbReference>
<dbReference type="Gene3D" id="3.40.50.1390">
    <property type="entry name" value="Resolvase, N-terminal catalytic domain"/>
    <property type="match status" value="1"/>
</dbReference>
<proteinExistence type="predicted"/>
<dbReference type="PROSITE" id="PS51737">
    <property type="entry name" value="RECOMBINASE_DNA_BIND"/>
    <property type="match status" value="1"/>
</dbReference>
<dbReference type="GO" id="GO:0000150">
    <property type="term" value="F:DNA strand exchange activity"/>
    <property type="evidence" value="ECO:0007669"/>
    <property type="project" value="InterPro"/>
</dbReference>
<feature type="domain" description="Resolvase/invertase-type recombinase catalytic" evidence="2">
    <location>
        <begin position="3"/>
        <end position="153"/>
    </location>
</feature>
<dbReference type="InterPro" id="IPR006119">
    <property type="entry name" value="Resolv_N"/>
</dbReference>
<dbReference type="PANTHER" id="PTHR30461:SF23">
    <property type="entry name" value="DNA RECOMBINASE-RELATED"/>
    <property type="match status" value="1"/>
</dbReference>
<gene>
    <name evidence="4" type="ORF">PITCH_A80006</name>
</gene>
<dbReference type="Pfam" id="PF07508">
    <property type="entry name" value="Recombinase"/>
    <property type="match status" value="1"/>
</dbReference>
<dbReference type="GO" id="GO:0003677">
    <property type="term" value="F:DNA binding"/>
    <property type="evidence" value="ECO:0007669"/>
    <property type="project" value="InterPro"/>
</dbReference>
<feature type="domain" description="Recombinase" evidence="3">
    <location>
        <begin position="161"/>
        <end position="299"/>
    </location>
</feature>
<keyword evidence="1" id="KW-0175">Coiled coil</keyword>
<evidence type="ECO:0000259" key="3">
    <source>
        <dbReference type="PROSITE" id="PS51737"/>
    </source>
</evidence>
<organism evidence="4">
    <name type="scientific">uncultured Desulfobacterium sp</name>
    <dbReference type="NCBI Taxonomy" id="201089"/>
    <lineage>
        <taxon>Bacteria</taxon>
        <taxon>Pseudomonadati</taxon>
        <taxon>Thermodesulfobacteriota</taxon>
        <taxon>Desulfobacteria</taxon>
        <taxon>Desulfobacterales</taxon>
        <taxon>Desulfobacteriaceae</taxon>
        <taxon>Desulfobacterium</taxon>
        <taxon>environmental samples</taxon>
    </lineage>
</organism>
<dbReference type="PROSITE" id="PS51736">
    <property type="entry name" value="RECOMBINASES_3"/>
    <property type="match status" value="1"/>
</dbReference>
<dbReference type="SMART" id="SM00857">
    <property type="entry name" value="Resolvase"/>
    <property type="match status" value="1"/>
</dbReference>
<accession>A0A445N2T8</accession>
<feature type="coiled-coil region" evidence="1">
    <location>
        <begin position="403"/>
        <end position="492"/>
    </location>
</feature>
<dbReference type="InterPro" id="IPR011109">
    <property type="entry name" value="DNA_bind_recombinase_dom"/>
</dbReference>
<evidence type="ECO:0000256" key="1">
    <source>
        <dbReference type="SAM" id="Coils"/>
    </source>
</evidence>
<dbReference type="Pfam" id="PF00239">
    <property type="entry name" value="Resolvase"/>
    <property type="match status" value="1"/>
</dbReference>
<dbReference type="AlphaFoldDB" id="A0A445N2T8"/>
<evidence type="ECO:0000259" key="2">
    <source>
        <dbReference type="PROSITE" id="PS51736"/>
    </source>
</evidence>
<evidence type="ECO:0008006" key="5">
    <source>
        <dbReference type="Google" id="ProtNLM"/>
    </source>
</evidence>
<dbReference type="PANTHER" id="PTHR30461">
    <property type="entry name" value="DNA-INVERTASE FROM LAMBDOID PROPHAGE"/>
    <property type="match status" value="1"/>
</dbReference>
<dbReference type="SUPFAM" id="SSF53041">
    <property type="entry name" value="Resolvase-like"/>
    <property type="match status" value="1"/>
</dbReference>
<name>A0A445N2T8_9BACT</name>
<dbReference type="Gene3D" id="3.90.1750.20">
    <property type="entry name" value="Putative Large Serine Recombinase, Chain B, Domain 2"/>
    <property type="match status" value="1"/>
</dbReference>
<dbReference type="InterPro" id="IPR036162">
    <property type="entry name" value="Resolvase-like_N_sf"/>
</dbReference>
<dbReference type="InterPro" id="IPR050639">
    <property type="entry name" value="SSR_resolvase"/>
</dbReference>
<dbReference type="CDD" id="cd00338">
    <property type="entry name" value="Ser_Recombinase"/>
    <property type="match status" value="1"/>
</dbReference>
<reference evidence="4" key="1">
    <citation type="submission" date="2018-01" db="EMBL/GenBank/DDBJ databases">
        <authorList>
            <person name="Regsiter A."/>
            <person name="William W."/>
        </authorList>
    </citation>
    <scope>NUCLEOTIDE SEQUENCE</scope>
    <source>
        <strain evidence="4">TRIP AH-1</strain>
    </source>
</reference>
<protein>
    <recommendedName>
        <fullName evidence="5">Recombinase family protein</fullName>
    </recommendedName>
</protein>
<dbReference type="InterPro" id="IPR038109">
    <property type="entry name" value="DNA_bind_recomb_sf"/>
</dbReference>
<dbReference type="Pfam" id="PF13408">
    <property type="entry name" value="Zn_ribbon_recom"/>
    <property type="match status" value="1"/>
</dbReference>
<dbReference type="InterPro" id="IPR025827">
    <property type="entry name" value="Zn_ribbon_recom_dom"/>
</dbReference>
<sequence length="594" mass="68262">MTTCGIYYRVSSENQKEQKTIQSQQYELPLYAAKQGWDIVDTYTDEGISGSFIKGRTEFQRCLQDMKAKKFDILLGMDLDRLTRTDSWTERGEILGAIQESGVKLASPADGLLDISQFSGSIMTILKMLMSADEKAKIASRLKRGRKQKTRDGNYAQAKVPFGLKRITDRDVKPITHKIVIDEGQAKTIRMIYDLIINDGKSLGFVADYLNQLGIKPPRGKAGQMWNSATLSSMLRINESSWTGALISNRYNFKQVGDRKFKFLGENEEAEWIRTKVPAIFTKEEYFALKARLSQNRNESRLQNVPETFLLRQMLKCGICGRPLTCKQVAPKGTKFRNKYYVCSGRLLEEKFIKITEKKCNGPYVKAELLDSYVEGDFLKKLFMFPETTLKAWTQEDVKDGVAKNLEIKLESKEDEINKVKQKLTNLMDESIGGLFDLNMVKAKKAELDKTLKILNDERDTLQKELSRIATIERNQKTLEEVTLDLNKLGNKLSSKVAKLDITEKRKLLSFFIKNGHVEINPCHPDDIHYEKDANGRKIKVDWNYSFKGVIDLSILLKVLKEFDKTGKIPDPLSFYLRDKDNKEYWNQETHYRS</sequence>
<evidence type="ECO:0000313" key="4">
    <source>
        <dbReference type="EMBL" id="SPD76011.1"/>
    </source>
</evidence>